<evidence type="ECO:0000256" key="5">
    <source>
        <dbReference type="ARBA" id="ARBA00023235"/>
    </source>
</evidence>
<keyword evidence="3" id="KW-0276">Fatty acid metabolism</keyword>
<keyword evidence="5 6" id="KW-0413">Isomerase</keyword>
<gene>
    <name evidence="6" type="ORF">DEA37_0000743</name>
</gene>
<dbReference type="EMBL" id="QNGE01003198">
    <property type="protein sequence ID" value="KAA3674377.1"/>
    <property type="molecule type" value="Genomic_DNA"/>
</dbReference>
<evidence type="ECO:0000313" key="7">
    <source>
        <dbReference type="Proteomes" id="UP000324629"/>
    </source>
</evidence>
<evidence type="ECO:0000256" key="3">
    <source>
        <dbReference type="ARBA" id="ARBA00022832"/>
    </source>
</evidence>
<dbReference type="Pfam" id="PF00378">
    <property type="entry name" value="ECH_1"/>
    <property type="match status" value="1"/>
</dbReference>
<protein>
    <submittedName>
        <fullName evidence="6">Delta3,5-Delta2,4-dienoyl-CoA isomerase</fullName>
    </submittedName>
</protein>
<dbReference type="InterPro" id="IPR029045">
    <property type="entry name" value="ClpP/crotonase-like_dom_sf"/>
</dbReference>
<dbReference type="Gene3D" id="1.10.12.10">
    <property type="entry name" value="Lyase 2-enoyl-coa Hydratase, Chain A, domain 2"/>
    <property type="match status" value="1"/>
</dbReference>
<reference evidence="6 7" key="1">
    <citation type="journal article" date="2019" name="Gigascience">
        <title>Whole-genome sequence of the oriental lung fluke Paragonimus westermani.</title>
        <authorList>
            <person name="Oey H."/>
            <person name="Zakrzewski M."/>
            <person name="Narain K."/>
            <person name="Devi K.R."/>
            <person name="Agatsuma T."/>
            <person name="Nawaratna S."/>
            <person name="Gobert G.N."/>
            <person name="Jones M.K."/>
            <person name="Ragan M.A."/>
            <person name="McManus D.P."/>
            <person name="Krause L."/>
        </authorList>
    </citation>
    <scope>NUCLEOTIDE SEQUENCE [LARGE SCALE GENOMIC DNA]</scope>
    <source>
        <strain evidence="6 7">IND2009</strain>
    </source>
</reference>
<evidence type="ECO:0000313" key="6">
    <source>
        <dbReference type="EMBL" id="KAA3674377.1"/>
    </source>
</evidence>
<dbReference type="PANTHER" id="PTHR43149">
    <property type="entry name" value="ENOYL-COA HYDRATASE"/>
    <property type="match status" value="1"/>
</dbReference>
<dbReference type="InterPro" id="IPR045002">
    <property type="entry name" value="Ech1-like"/>
</dbReference>
<organism evidence="6 7">
    <name type="scientific">Paragonimus westermani</name>
    <dbReference type="NCBI Taxonomy" id="34504"/>
    <lineage>
        <taxon>Eukaryota</taxon>
        <taxon>Metazoa</taxon>
        <taxon>Spiralia</taxon>
        <taxon>Lophotrochozoa</taxon>
        <taxon>Platyhelminthes</taxon>
        <taxon>Trematoda</taxon>
        <taxon>Digenea</taxon>
        <taxon>Plagiorchiida</taxon>
        <taxon>Troglotremata</taxon>
        <taxon>Troglotrematidae</taxon>
        <taxon>Paragonimus</taxon>
    </lineage>
</organism>
<keyword evidence="4" id="KW-0443">Lipid metabolism</keyword>
<evidence type="ECO:0000256" key="2">
    <source>
        <dbReference type="ARBA" id="ARBA00005254"/>
    </source>
</evidence>
<dbReference type="CDD" id="cd06558">
    <property type="entry name" value="crotonase-like"/>
    <property type="match status" value="1"/>
</dbReference>
<keyword evidence="7" id="KW-1185">Reference proteome</keyword>
<evidence type="ECO:0000256" key="1">
    <source>
        <dbReference type="ARBA" id="ARBA00005005"/>
    </source>
</evidence>
<dbReference type="Gene3D" id="3.90.226.10">
    <property type="entry name" value="2-enoyl-CoA Hydratase, Chain A, domain 1"/>
    <property type="match status" value="1"/>
</dbReference>
<dbReference type="InterPro" id="IPR001753">
    <property type="entry name" value="Enoyl-CoA_hydra/iso"/>
</dbReference>
<dbReference type="SUPFAM" id="SSF52096">
    <property type="entry name" value="ClpP/crotonase"/>
    <property type="match status" value="1"/>
</dbReference>
<dbReference type="AlphaFoldDB" id="A0A5J4NFS0"/>
<accession>A0A5J4NFS0</accession>
<dbReference type="GO" id="GO:0016853">
    <property type="term" value="F:isomerase activity"/>
    <property type="evidence" value="ECO:0007669"/>
    <property type="project" value="UniProtKB-KW"/>
</dbReference>
<name>A0A5J4NFS0_9TREM</name>
<dbReference type="InterPro" id="IPR014748">
    <property type="entry name" value="Enoyl-CoA_hydra_C"/>
</dbReference>
<proteinExistence type="inferred from homology"/>
<comment type="similarity">
    <text evidence="2">Belongs to the enoyl-CoA hydratase/isomerase family.</text>
</comment>
<sequence>MIPVLRQCIRCLPWAPTSQGFRVRHLHDQSWETYAIDRPAKNVAHLQLNRAEKLNAMSVKFWRYGKPRKFLRPSKSINLFEVLFCLVEAKLFHQCNKPVIAAVHGACVGGAVNMICAADIRYCTEDAWFQVKEMELSIAADVGILQRMPRIIGNDSLLRELIYTARRFDATEALSCGLVRYDGVSFINDHLSISCLTPHDTLFLCFPPFIRTCSSIKLPVHGLSIGSTAFQSVADWNQVMLQSADVMNAIQAAIKKLKPQFEDA</sequence>
<dbReference type="GO" id="GO:0006635">
    <property type="term" value="P:fatty acid beta-oxidation"/>
    <property type="evidence" value="ECO:0007669"/>
    <property type="project" value="UniProtKB-UniPathway"/>
</dbReference>
<dbReference type="PANTHER" id="PTHR43149:SF1">
    <property type="entry name" value="DELTA(3,5)-DELTA(2,4)-DIENOYL-COA ISOMERASE, MITOCHONDRIAL"/>
    <property type="match status" value="1"/>
</dbReference>
<dbReference type="Proteomes" id="UP000324629">
    <property type="component" value="Unassembled WGS sequence"/>
</dbReference>
<comment type="pathway">
    <text evidence="1">Lipid metabolism; fatty acid beta-oxidation.</text>
</comment>
<comment type="caution">
    <text evidence="6">The sequence shown here is derived from an EMBL/GenBank/DDBJ whole genome shotgun (WGS) entry which is preliminary data.</text>
</comment>
<dbReference type="UniPathway" id="UPA00659"/>
<evidence type="ECO:0000256" key="4">
    <source>
        <dbReference type="ARBA" id="ARBA00023098"/>
    </source>
</evidence>